<dbReference type="InterPro" id="IPR036052">
    <property type="entry name" value="TrpB-like_PALP_sf"/>
</dbReference>
<dbReference type="InterPro" id="IPR005789">
    <property type="entry name" value="Thr_deHydtase_catblc"/>
</dbReference>
<feature type="domain" description="Tryptophan synthase beta chain-like PALP" evidence="14">
    <location>
        <begin position="18"/>
        <end position="304"/>
    </location>
</feature>
<comment type="cofactor">
    <cofactor evidence="2 13">
        <name>pyridoxal 5'-phosphate</name>
        <dbReference type="ChEBI" id="CHEBI:597326"/>
    </cofactor>
</comment>
<gene>
    <name evidence="15" type="ORF">I532_20021</name>
</gene>
<dbReference type="GO" id="GO:0070689">
    <property type="term" value="P:L-threonine catabolic process to propionate"/>
    <property type="evidence" value="ECO:0007669"/>
    <property type="project" value="UniProtKB-UniPathway"/>
</dbReference>
<comment type="catalytic activity">
    <reaction evidence="1 13">
        <text>L-threonine = 2-oxobutanoate + NH4(+)</text>
        <dbReference type="Rhea" id="RHEA:22108"/>
        <dbReference type="ChEBI" id="CHEBI:16763"/>
        <dbReference type="ChEBI" id="CHEBI:28938"/>
        <dbReference type="ChEBI" id="CHEBI:57926"/>
        <dbReference type="EC" id="4.3.1.19"/>
    </reaction>
</comment>
<evidence type="ECO:0000256" key="7">
    <source>
        <dbReference type="ARBA" id="ARBA00022248"/>
    </source>
</evidence>
<dbReference type="PANTHER" id="PTHR48078:SF6">
    <property type="entry name" value="L-THREONINE DEHYDRATASE CATABOLIC TDCB"/>
    <property type="match status" value="1"/>
</dbReference>
<evidence type="ECO:0000256" key="5">
    <source>
        <dbReference type="ARBA" id="ARBA00011447"/>
    </source>
</evidence>
<dbReference type="OrthoDB" id="9811476at2"/>
<dbReference type="GO" id="GO:0003941">
    <property type="term" value="F:L-serine ammonia-lyase activity"/>
    <property type="evidence" value="ECO:0007669"/>
    <property type="project" value="TreeGrafter"/>
</dbReference>
<evidence type="ECO:0000256" key="10">
    <source>
        <dbReference type="ARBA" id="ARBA00023239"/>
    </source>
</evidence>
<dbReference type="RefSeq" id="WP_003390455.1">
    <property type="nucleotide sequence ID" value="NZ_APBN01000011.1"/>
</dbReference>
<proteinExistence type="inferred from homology"/>
<evidence type="ECO:0000256" key="8">
    <source>
        <dbReference type="ARBA" id="ARBA00022533"/>
    </source>
</evidence>
<comment type="similarity">
    <text evidence="4 13">Belongs to the serine/threonine dehydratase family.</text>
</comment>
<dbReference type="PATRIC" id="fig|1300222.3.peg.4208"/>
<evidence type="ECO:0000313" key="16">
    <source>
        <dbReference type="Proteomes" id="UP000012081"/>
    </source>
</evidence>
<evidence type="ECO:0000259" key="14">
    <source>
        <dbReference type="Pfam" id="PF00291"/>
    </source>
</evidence>
<accession>M8DBZ3</accession>
<dbReference type="Pfam" id="PF00291">
    <property type="entry name" value="PALP"/>
    <property type="match status" value="1"/>
</dbReference>
<evidence type="ECO:0000256" key="9">
    <source>
        <dbReference type="ARBA" id="ARBA00022898"/>
    </source>
</evidence>
<evidence type="ECO:0000256" key="4">
    <source>
        <dbReference type="ARBA" id="ARBA00010869"/>
    </source>
</evidence>
<dbReference type="FunFam" id="3.40.50.1100:FF:000007">
    <property type="entry name" value="L-threonine dehydratase catabolic TdcB"/>
    <property type="match status" value="1"/>
</dbReference>
<dbReference type="SUPFAM" id="SSF53686">
    <property type="entry name" value="Tryptophan synthase beta subunit-like PLP-dependent enzymes"/>
    <property type="match status" value="1"/>
</dbReference>
<keyword evidence="9 13" id="KW-0663">Pyridoxal phosphate</keyword>
<dbReference type="Gene3D" id="3.40.50.1100">
    <property type="match status" value="2"/>
</dbReference>
<protein>
    <recommendedName>
        <fullName evidence="7 13">L-threonine dehydratase catabolic TdcB</fullName>
        <ecNumber evidence="6 13">4.3.1.19</ecNumber>
    </recommendedName>
    <alternativeName>
        <fullName evidence="12 13">Threonine deaminase</fullName>
    </alternativeName>
</protein>
<dbReference type="PANTHER" id="PTHR48078">
    <property type="entry name" value="THREONINE DEHYDRATASE, MITOCHONDRIAL-RELATED"/>
    <property type="match status" value="1"/>
</dbReference>
<comment type="caution">
    <text evidence="15">The sequence shown here is derived from an EMBL/GenBank/DDBJ whole genome shotgun (WGS) entry which is preliminary data.</text>
</comment>
<dbReference type="EC" id="4.3.1.19" evidence="6 13"/>
<comment type="function">
    <text evidence="11 13">Catalyzes the anaerobic formation of alpha-ketobutyrate and ammonia from threonine in a two-step reaction. The first step involved a dehydration of threonine and a production of enamine intermediates (aminocrotonate), which tautomerizes to its imine form (iminobutyrate). Both intermediates are unstable and short-lived. The second step is the nonenzymatic hydrolysis of the enamine/imine intermediates to form 2-ketobutyrate and free ammonia. In the low water environment of the cell, the second step is accelerated by RidA.</text>
</comment>
<evidence type="ECO:0000256" key="13">
    <source>
        <dbReference type="RuleBase" id="RU363083"/>
    </source>
</evidence>
<dbReference type="GO" id="GO:0030170">
    <property type="term" value="F:pyridoxal phosphate binding"/>
    <property type="evidence" value="ECO:0007669"/>
    <property type="project" value="InterPro"/>
</dbReference>
<dbReference type="AlphaFoldDB" id="M8DBZ3"/>
<dbReference type="FunFam" id="3.40.50.1100:FF:000005">
    <property type="entry name" value="Threonine dehydratase catabolic"/>
    <property type="match status" value="1"/>
</dbReference>
<dbReference type="PROSITE" id="PS00165">
    <property type="entry name" value="DEHYDRATASE_SER_THR"/>
    <property type="match status" value="1"/>
</dbReference>
<evidence type="ECO:0000256" key="3">
    <source>
        <dbReference type="ARBA" id="ARBA00004958"/>
    </source>
</evidence>
<evidence type="ECO:0000256" key="12">
    <source>
        <dbReference type="ARBA" id="ARBA00031427"/>
    </source>
</evidence>
<comment type="subunit">
    <text evidence="5 13">In the native structure, TdcB is in a dimeric form, whereas in the TdcB-AMP complex, it exists in a tetrameric form (dimer of dimers).</text>
</comment>
<keyword evidence="16" id="KW-1185">Reference proteome</keyword>
<evidence type="ECO:0000313" key="15">
    <source>
        <dbReference type="EMBL" id="EMT50928.1"/>
    </source>
</evidence>
<comment type="pathway">
    <text evidence="3 13">Amino-acid degradation; L-threonine degradation via propanoate pathway; propanoate from L-threonine: step 1/4.</text>
</comment>
<name>M8DBZ3_9BACL</name>
<reference evidence="15 16" key="1">
    <citation type="submission" date="2013-03" db="EMBL/GenBank/DDBJ databases">
        <title>Assembly of a new bacterial strain Brevibacillus borstelensis AK1.</title>
        <authorList>
            <person name="Rajan I."/>
            <person name="PoliReddy D."/>
            <person name="Sugumar T."/>
            <person name="Rathinam K."/>
            <person name="Alqarawi S."/>
            <person name="Khalil A.B."/>
            <person name="Sivakumar N."/>
        </authorList>
    </citation>
    <scope>NUCLEOTIDE SEQUENCE [LARGE SCALE GENOMIC DNA]</scope>
    <source>
        <strain evidence="15 16">AK1</strain>
    </source>
</reference>
<dbReference type="EMBL" id="APBN01000011">
    <property type="protein sequence ID" value="EMT50928.1"/>
    <property type="molecule type" value="Genomic_DNA"/>
</dbReference>
<dbReference type="GO" id="GO:0000166">
    <property type="term" value="F:nucleotide binding"/>
    <property type="evidence" value="ECO:0007669"/>
    <property type="project" value="UniProtKB-KW"/>
</dbReference>
<evidence type="ECO:0000256" key="6">
    <source>
        <dbReference type="ARBA" id="ARBA00012096"/>
    </source>
</evidence>
<evidence type="ECO:0000256" key="1">
    <source>
        <dbReference type="ARBA" id="ARBA00001274"/>
    </source>
</evidence>
<dbReference type="GO" id="GO:0009097">
    <property type="term" value="P:isoleucine biosynthetic process"/>
    <property type="evidence" value="ECO:0007669"/>
    <property type="project" value="TreeGrafter"/>
</dbReference>
<evidence type="ECO:0000256" key="2">
    <source>
        <dbReference type="ARBA" id="ARBA00001933"/>
    </source>
</evidence>
<dbReference type="InterPro" id="IPR001926">
    <property type="entry name" value="TrpB-like_PALP"/>
</dbReference>
<sequence>MFVTLEQIRQARANLAGVILPTPMQYSRTFSEWSGNTIYVKCENLQKTGAFKIRGAYNKIVSLTDEEKRRGVVAFSAGNHGAGTAYAAQIQGIAATVVMPTNPVPSKQNAILHYGAKVVDGGSTSITMYEKALELHQSEGLVLIHPFEDMHIIAGQGTIGLEILEELPDVDVVIVPVSGGGLISGVAAALKETKPAVRVIGVNSEGAMAMYESLRHGCPFEVEKVDTIADGLMAKKPGEITYAHTTRYVDEMVLVSEEEIARTVVSLAERAKMVVEPSGAAALAAMIHHRTALKGKKVVVLASGGNVNMKLLAELVEKYTQQIPV</sequence>
<dbReference type="GO" id="GO:0004794">
    <property type="term" value="F:threonine deaminase activity"/>
    <property type="evidence" value="ECO:0007669"/>
    <property type="project" value="UniProtKB-EC"/>
</dbReference>
<dbReference type="GO" id="GO:0006565">
    <property type="term" value="P:L-serine catabolic process"/>
    <property type="evidence" value="ECO:0007669"/>
    <property type="project" value="TreeGrafter"/>
</dbReference>
<dbReference type="CDD" id="cd01562">
    <property type="entry name" value="Thr-dehyd"/>
    <property type="match status" value="1"/>
</dbReference>
<dbReference type="UniPathway" id="UPA00052">
    <property type="reaction ID" value="UER00507"/>
</dbReference>
<keyword evidence="13" id="KW-0547">Nucleotide-binding</keyword>
<keyword evidence="8" id="KW-0021">Allosteric enzyme</keyword>
<dbReference type="InterPro" id="IPR050147">
    <property type="entry name" value="Ser/Thr_Dehydratase"/>
</dbReference>
<dbReference type="InterPro" id="IPR000634">
    <property type="entry name" value="Ser/Thr_deHydtase_PyrdxlP-BS"/>
</dbReference>
<dbReference type="Proteomes" id="UP000012081">
    <property type="component" value="Unassembled WGS sequence"/>
</dbReference>
<organism evidence="15 16">
    <name type="scientific">Brevibacillus borstelensis AK1</name>
    <dbReference type="NCBI Taxonomy" id="1300222"/>
    <lineage>
        <taxon>Bacteria</taxon>
        <taxon>Bacillati</taxon>
        <taxon>Bacillota</taxon>
        <taxon>Bacilli</taxon>
        <taxon>Bacillales</taxon>
        <taxon>Paenibacillaceae</taxon>
        <taxon>Brevibacillus</taxon>
    </lineage>
</organism>
<dbReference type="STRING" id="1300222.I532_20021"/>
<keyword evidence="10 13" id="KW-0456">Lyase</keyword>
<dbReference type="NCBIfam" id="TIGR01127">
    <property type="entry name" value="ilvA_1Cterm"/>
    <property type="match status" value="1"/>
</dbReference>
<evidence type="ECO:0000256" key="11">
    <source>
        <dbReference type="ARBA" id="ARBA00025527"/>
    </source>
</evidence>